<evidence type="ECO:0000256" key="1">
    <source>
        <dbReference type="SAM" id="MobiDB-lite"/>
    </source>
</evidence>
<evidence type="ECO:0000313" key="3">
    <source>
        <dbReference type="Proteomes" id="UP000195062"/>
    </source>
</evidence>
<proteinExistence type="predicted"/>
<dbReference type="EMBL" id="MDHH01000003">
    <property type="protein sequence ID" value="OUE01581.1"/>
    <property type="molecule type" value="Genomic_DNA"/>
</dbReference>
<evidence type="ECO:0000313" key="2">
    <source>
        <dbReference type="EMBL" id="OUE01581.1"/>
    </source>
</evidence>
<comment type="caution">
    <text evidence="2">The sequence shown here is derived from an EMBL/GenBank/DDBJ whole genome shotgun (WGS) entry which is preliminary data.</text>
</comment>
<name>A0A251XGM0_CLAMM</name>
<accession>A0A251XGM0</accession>
<sequence length="31" mass="3103">MTVADGRASMTVQSSSVKLTRDSLGVTGSCG</sequence>
<organism evidence="2 3">
    <name type="scientific">Clavibacter michiganensis subsp. michiganensis</name>
    <dbReference type="NCBI Taxonomy" id="33013"/>
    <lineage>
        <taxon>Bacteria</taxon>
        <taxon>Bacillati</taxon>
        <taxon>Actinomycetota</taxon>
        <taxon>Actinomycetes</taxon>
        <taxon>Micrococcales</taxon>
        <taxon>Microbacteriaceae</taxon>
        <taxon>Clavibacter</taxon>
    </lineage>
</organism>
<reference evidence="2 3" key="1">
    <citation type="submission" date="2016-08" db="EMBL/GenBank/DDBJ databases">
        <title>Genome sequence of Clavibacter michiganensis subsp. michiganensis strain CASJ007.</title>
        <authorList>
            <person name="Thapa S.P."/>
            <person name="Coaker G."/>
        </authorList>
    </citation>
    <scope>NUCLEOTIDE SEQUENCE [LARGE SCALE GENOMIC DNA]</scope>
    <source>
        <strain evidence="2">CASJ007</strain>
    </source>
</reference>
<dbReference type="Proteomes" id="UP000195062">
    <property type="component" value="Unassembled WGS sequence"/>
</dbReference>
<dbReference type="AlphaFoldDB" id="A0A251XGM0"/>
<feature type="region of interest" description="Disordered" evidence="1">
    <location>
        <begin position="1"/>
        <end position="31"/>
    </location>
</feature>
<gene>
    <name evidence="2" type="ORF">CMMCAS07_14825</name>
</gene>
<protein>
    <submittedName>
        <fullName evidence="2">Uncharacterized protein</fullName>
    </submittedName>
</protein>
<keyword evidence="3" id="KW-1185">Reference proteome</keyword>